<dbReference type="RefSeq" id="WP_096596221.1">
    <property type="nucleotide sequence ID" value="NZ_LR134263.1"/>
</dbReference>
<evidence type="ECO:0000256" key="3">
    <source>
        <dbReference type="ARBA" id="ARBA00022475"/>
    </source>
</evidence>
<dbReference type="InterPro" id="IPR050189">
    <property type="entry name" value="MFS_Efflux_Transporters"/>
</dbReference>
<evidence type="ECO:0000256" key="6">
    <source>
        <dbReference type="ARBA" id="ARBA00023136"/>
    </source>
</evidence>
<feature type="transmembrane region" description="Helical" evidence="7">
    <location>
        <begin position="104"/>
        <end position="122"/>
    </location>
</feature>
<protein>
    <submittedName>
        <fullName evidence="9">MFS transporter</fullName>
    </submittedName>
</protein>
<dbReference type="Proteomes" id="UP000266198">
    <property type="component" value="Unassembled WGS sequence"/>
</dbReference>
<feature type="transmembrane region" description="Helical" evidence="7">
    <location>
        <begin position="75"/>
        <end position="98"/>
    </location>
</feature>
<evidence type="ECO:0000256" key="2">
    <source>
        <dbReference type="ARBA" id="ARBA00022448"/>
    </source>
</evidence>
<gene>
    <name evidence="9" type="ORF">B5C07_02360</name>
    <name evidence="10" type="ORF">CDL68_11720</name>
</gene>
<keyword evidence="4 7" id="KW-0812">Transmembrane</keyword>
<feature type="domain" description="Major facilitator superfamily (MFS) profile" evidence="8">
    <location>
        <begin position="9"/>
        <end position="383"/>
    </location>
</feature>
<evidence type="ECO:0000313" key="11">
    <source>
        <dbReference type="Proteomes" id="UP000217473"/>
    </source>
</evidence>
<dbReference type="PRINTS" id="PR01036">
    <property type="entry name" value="TCRTETB"/>
</dbReference>
<dbReference type="InterPro" id="IPR011701">
    <property type="entry name" value="MFS"/>
</dbReference>
<keyword evidence="12" id="KW-1185">Reference proteome</keyword>
<keyword evidence="5 7" id="KW-1133">Transmembrane helix</keyword>
<evidence type="ECO:0000256" key="5">
    <source>
        <dbReference type="ARBA" id="ARBA00022989"/>
    </source>
</evidence>
<feature type="transmembrane region" description="Helical" evidence="7">
    <location>
        <begin position="333"/>
        <end position="355"/>
    </location>
</feature>
<evidence type="ECO:0000313" key="12">
    <source>
        <dbReference type="Proteomes" id="UP000266198"/>
    </source>
</evidence>
<dbReference type="Gene3D" id="1.20.1720.10">
    <property type="entry name" value="Multidrug resistance protein D"/>
    <property type="match status" value="1"/>
</dbReference>
<dbReference type="Proteomes" id="UP000217473">
    <property type="component" value="Unassembled WGS sequence"/>
</dbReference>
<keyword evidence="3" id="KW-1003">Cell membrane</keyword>
<dbReference type="AlphaFoldDB" id="A0AAX0QW09"/>
<accession>A0AAX0QW09</accession>
<dbReference type="GO" id="GO:0005886">
    <property type="term" value="C:plasma membrane"/>
    <property type="evidence" value="ECO:0007669"/>
    <property type="project" value="UniProtKB-SubCell"/>
</dbReference>
<dbReference type="Pfam" id="PF07690">
    <property type="entry name" value="MFS_1"/>
    <property type="match status" value="1"/>
</dbReference>
<keyword evidence="6 7" id="KW-0472">Membrane</keyword>
<feature type="transmembrane region" description="Helical" evidence="7">
    <location>
        <begin position="41"/>
        <end position="63"/>
    </location>
</feature>
<dbReference type="PANTHER" id="PTHR43124">
    <property type="entry name" value="PURINE EFFLUX PUMP PBUE"/>
    <property type="match status" value="1"/>
</dbReference>
<reference evidence="9 11" key="1">
    <citation type="journal article" date="2017" name="PLoS ONE">
        <title>Development of a real-time PCR for detection of Staphylococcus pseudintermedius using a novel automated comparison of whole-genome sequences.</title>
        <authorList>
            <person name="Verstappen K.M."/>
            <person name="Huijbregts L."/>
            <person name="Spaninks M."/>
            <person name="Wagenaar J.A."/>
            <person name="Fluit A.C."/>
            <person name="Duim B."/>
        </authorList>
    </citation>
    <scope>NUCLEOTIDE SEQUENCE [LARGE SCALE GENOMIC DNA]</scope>
    <source>
        <strain evidence="9 11">15S02591-1</strain>
    </source>
</reference>
<evidence type="ECO:0000313" key="9">
    <source>
        <dbReference type="EMBL" id="PCF51792.1"/>
    </source>
</evidence>
<evidence type="ECO:0000256" key="7">
    <source>
        <dbReference type="SAM" id="Phobius"/>
    </source>
</evidence>
<feature type="transmembrane region" description="Helical" evidence="7">
    <location>
        <begin position="274"/>
        <end position="291"/>
    </location>
</feature>
<evidence type="ECO:0000256" key="1">
    <source>
        <dbReference type="ARBA" id="ARBA00004651"/>
    </source>
</evidence>
<feature type="transmembrane region" description="Helical" evidence="7">
    <location>
        <begin position="297"/>
        <end position="321"/>
    </location>
</feature>
<dbReference type="InterPro" id="IPR020846">
    <property type="entry name" value="MFS_dom"/>
</dbReference>
<dbReference type="PANTHER" id="PTHR43124:SF3">
    <property type="entry name" value="CHLORAMPHENICOL EFFLUX PUMP RV0191"/>
    <property type="match status" value="1"/>
</dbReference>
<keyword evidence="2" id="KW-0813">Transport</keyword>
<dbReference type="SUPFAM" id="SSF103473">
    <property type="entry name" value="MFS general substrate transporter"/>
    <property type="match status" value="1"/>
</dbReference>
<name>A0AAX0QW09_9STAP</name>
<dbReference type="GO" id="GO:0022857">
    <property type="term" value="F:transmembrane transporter activity"/>
    <property type="evidence" value="ECO:0007669"/>
    <property type="project" value="InterPro"/>
</dbReference>
<feature type="transmembrane region" description="Helical" evidence="7">
    <location>
        <begin position="243"/>
        <end position="262"/>
    </location>
</feature>
<dbReference type="EMBL" id="NIPK01000032">
    <property type="protein sequence ID" value="RIZ50176.1"/>
    <property type="molecule type" value="Genomic_DNA"/>
</dbReference>
<evidence type="ECO:0000259" key="8">
    <source>
        <dbReference type="PROSITE" id="PS50850"/>
    </source>
</evidence>
<feature type="transmembrane region" description="Helical" evidence="7">
    <location>
        <begin position="361"/>
        <end position="379"/>
    </location>
</feature>
<feature type="transmembrane region" description="Helical" evidence="7">
    <location>
        <begin position="134"/>
        <end position="155"/>
    </location>
</feature>
<comment type="caution">
    <text evidence="9">The sequence shown here is derived from an EMBL/GenBank/DDBJ whole genome shotgun (WGS) entry which is preliminary data.</text>
</comment>
<feature type="transmembrane region" description="Helical" evidence="7">
    <location>
        <begin position="161"/>
        <end position="182"/>
    </location>
</feature>
<evidence type="ECO:0000256" key="4">
    <source>
        <dbReference type="ARBA" id="ARBA00022692"/>
    </source>
</evidence>
<dbReference type="PROSITE" id="PS50850">
    <property type="entry name" value="MFS"/>
    <property type="match status" value="1"/>
</dbReference>
<sequence>MIKPKSNVKLYVLCLLAFFASLIQNIYTPIIPRLHNEFHVSLLYINLTVGVFIFIIAIMQIILGRSIDTKDSKQLLLTGLSIIIISSFICSITHNFFIFAISRSVQAIGCGIIPLVTLTLLARSSTGNERASAMANYQIFLSSAPALAPILGSILGANWNYFGIFIFIFIIAVLLFIVISFIEIPNIEKGANRTIKPVEPKYLTDHVFITFILFGFLVFFTYFSILVDLPILLTHRYHLNEGWIGFLFLPITISVIMGSIFYKCISKIKDELLILRYTVLAFSVVTLLFGIMNSINIIILAIIIFGSGFLVGIVPAILSTLITQRYENIKGKVLGVFNFIRYIGMTIGAITIGLVTPHNTYLYFLAVSVVIFIVFFYLMTKVFERSFKVETK</sequence>
<feature type="transmembrane region" description="Helical" evidence="7">
    <location>
        <begin position="203"/>
        <end position="223"/>
    </location>
</feature>
<evidence type="ECO:0000313" key="10">
    <source>
        <dbReference type="EMBL" id="RIZ50176.1"/>
    </source>
</evidence>
<dbReference type="EMBL" id="MWUR01000003">
    <property type="protein sequence ID" value="PCF51792.1"/>
    <property type="molecule type" value="Genomic_DNA"/>
</dbReference>
<dbReference type="InterPro" id="IPR036259">
    <property type="entry name" value="MFS_trans_sf"/>
</dbReference>
<comment type="subcellular location">
    <subcellularLocation>
        <location evidence="1">Cell membrane</location>
        <topology evidence="1">Multi-pass membrane protein</topology>
    </subcellularLocation>
</comment>
<proteinExistence type="predicted"/>
<reference evidence="10 12" key="2">
    <citation type="submission" date="2017-06" db="EMBL/GenBank/DDBJ databases">
        <title>Identification of a new gene, sdsY, involved in staphylococcal internalization in non-professional phagocytic cells (NPPCs).</title>
        <authorList>
            <person name="Maali Y."/>
            <person name="Martins-Simoes P."/>
            <person name="Trouillet-Assant S."/>
            <person name="Laurent F."/>
            <person name="Diot A."/>
            <person name="Verhoeven P."/>
            <person name="Bouvard D."/>
            <person name="Vandenesch F."/>
            <person name="Bes M."/>
        </authorList>
    </citation>
    <scope>NUCLEOTIDE SEQUENCE [LARGE SCALE GENOMIC DNA]</scope>
    <source>
        <strain evidence="10 12">Heidy</strain>
    </source>
</reference>
<organism evidence="9 11">
    <name type="scientific">Staphylococcus delphini</name>
    <dbReference type="NCBI Taxonomy" id="53344"/>
    <lineage>
        <taxon>Bacteria</taxon>
        <taxon>Bacillati</taxon>
        <taxon>Bacillota</taxon>
        <taxon>Bacilli</taxon>
        <taxon>Bacillales</taxon>
        <taxon>Staphylococcaceae</taxon>
        <taxon>Staphylococcus</taxon>
        <taxon>Staphylococcus intermedius group</taxon>
    </lineage>
</organism>